<feature type="chain" id="PRO_5036380962" description="RxLR effector protein" evidence="1">
    <location>
        <begin position="25"/>
        <end position="51"/>
    </location>
</feature>
<evidence type="ECO:0000313" key="12">
    <source>
        <dbReference type="Proteomes" id="UP000429523"/>
    </source>
</evidence>
<accession>A0A6A3YYW4</accession>
<comment type="caution">
    <text evidence="7">The sequence shown here is derived from an EMBL/GenBank/DDBJ whole genome shotgun (WGS) entry which is preliminary data.</text>
</comment>
<evidence type="ECO:0000313" key="6">
    <source>
        <dbReference type="EMBL" id="KAE9151854.1"/>
    </source>
</evidence>
<dbReference type="EMBL" id="QXGC01000132">
    <property type="protein sequence ID" value="KAE9248168.1"/>
    <property type="molecule type" value="Genomic_DNA"/>
</dbReference>
<protein>
    <recommendedName>
        <fullName evidence="22">RxLR effector protein</fullName>
    </recommendedName>
</protein>
<dbReference type="EMBL" id="QXGF01000163">
    <property type="protein sequence ID" value="KAE8945309.1"/>
    <property type="molecule type" value="Genomic_DNA"/>
</dbReference>
<dbReference type="Proteomes" id="UP000460718">
    <property type="component" value="Unassembled WGS sequence"/>
</dbReference>
<evidence type="ECO:0000313" key="8">
    <source>
        <dbReference type="EMBL" id="KAE9248168.1"/>
    </source>
</evidence>
<proteinExistence type="predicted"/>
<evidence type="ECO:0000313" key="17">
    <source>
        <dbReference type="Proteomes" id="UP000441208"/>
    </source>
</evidence>
<evidence type="ECO:0000313" key="7">
    <source>
        <dbReference type="EMBL" id="KAE9227471.1"/>
    </source>
</evidence>
<evidence type="ECO:0000313" key="10">
    <source>
        <dbReference type="EMBL" id="KAE9323237.1"/>
    </source>
</evidence>
<name>A0A6A3YYW4_9STRA</name>
<dbReference type="Proteomes" id="UP000486351">
    <property type="component" value="Unassembled WGS sequence"/>
</dbReference>
<evidence type="ECO:0000313" key="14">
    <source>
        <dbReference type="Proteomes" id="UP000437068"/>
    </source>
</evidence>
<evidence type="ECO:0008006" key="22">
    <source>
        <dbReference type="Google" id="ProtNLM"/>
    </source>
</evidence>
<evidence type="ECO:0000313" key="13">
    <source>
        <dbReference type="Proteomes" id="UP000433483"/>
    </source>
</evidence>
<sequence length="51" mass="5724">MNKIRIVCLLNGALCIAFCPVSYSNPHLTNMARCKEQLVLQRKDAPGPFTF</sequence>
<evidence type="ECO:0000313" key="21">
    <source>
        <dbReference type="Proteomes" id="UP000488956"/>
    </source>
</evidence>
<dbReference type="Proteomes" id="UP000433483">
    <property type="component" value="Unassembled WGS sequence"/>
</dbReference>
<dbReference type="EMBL" id="QXGE01000133">
    <property type="protein sequence ID" value="KAE9323237.1"/>
    <property type="molecule type" value="Genomic_DNA"/>
</dbReference>
<dbReference type="EMBL" id="QXGB01000155">
    <property type="protein sequence ID" value="KAE9227471.1"/>
    <property type="molecule type" value="Genomic_DNA"/>
</dbReference>
<evidence type="ECO:0000313" key="20">
    <source>
        <dbReference type="Proteomes" id="UP000486351"/>
    </source>
</evidence>
<evidence type="ECO:0000313" key="18">
    <source>
        <dbReference type="Proteomes" id="UP000460718"/>
    </source>
</evidence>
<dbReference type="EMBL" id="QXFZ01000154">
    <property type="protein sequence ID" value="KAE9129830.1"/>
    <property type="molecule type" value="Genomic_DNA"/>
</dbReference>
<gene>
    <name evidence="10" type="ORF">PF001_g4009</name>
    <name evidence="9" type="ORF">PF002_g5520</name>
    <name evidence="8" type="ORF">PF004_g3996</name>
    <name evidence="7" type="ORF">PF005_g4722</name>
    <name evidence="6" type="ORF">PF006_g3899</name>
    <name evidence="4" type="ORF">PF007_g4760</name>
    <name evidence="11" type="ORF">PF008_g4006</name>
    <name evidence="2" type="ORF">PF009_g5049</name>
    <name evidence="5" type="ORF">PF010_g4046</name>
    <name evidence="3" type="ORF">PF011_g3635</name>
</gene>
<reference evidence="12 13" key="1">
    <citation type="submission" date="2018-08" db="EMBL/GenBank/DDBJ databases">
        <title>Genomic investigation of the strawberry pathogen Phytophthora fragariae indicates pathogenicity is determined by transcriptional variation in three key races.</title>
        <authorList>
            <person name="Adams T.M."/>
            <person name="Armitage A.D."/>
            <person name="Sobczyk M.K."/>
            <person name="Bates H.J."/>
            <person name="Dunwell J.M."/>
            <person name="Nellist C.F."/>
            <person name="Harrison R.J."/>
        </authorList>
    </citation>
    <scope>NUCLEOTIDE SEQUENCE [LARGE SCALE GENOMIC DNA]</scope>
    <source>
        <strain evidence="10 14">A4</strain>
        <strain evidence="9 15">BC-1</strain>
        <strain evidence="8 19">BC-23</strain>
        <strain evidence="7 13">NOV-27</strain>
        <strain evidence="6 16">NOV-5</strain>
        <strain evidence="4 17">NOV-71</strain>
        <strain evidence="11 20">NOV-77</strain>
        <strain evidence="2 12">NOV-9</strain>
        <strain evidence="5 21">ONT-3</strain>
        <strain evidence="3 18">SCRP245</strain>
    </source>
</reference>
<dbReference type="Proteomes" id="UP000441208">
    <property type="component" value="Unassembled WGS sequence"/>
</dbReference>
<evidence type="ECO:0000256" key="1">
    <source>
        <dbReference type="SAM" id="SignalP"/>
    </source>
</evidence>
<dbReference type="EMBL" id="QXFX01000134">
    <property type="protein sequence ID" value="KAE9129909.1"/>
    <property type="molecule type" value="Genomic_DNA"/>
</dbReference>
<dbReference type="Proteomes" id="UP000440367">
    <property type="component" value="Unassembled WGS sequence"/>
</dbReference>
<dbReference type="EMBL" id="QXFW01000122">
    <property type="protein sequence ID" value="KAE9024195.1"/>
    <property type="molecule type" value="Genomic_DNA"/>
</dbReference>
<evidence type="ECO:0000313" key="3">
    <source>
        <dbReference type="EMBL" id="KAE9024195.1"/>
    </source>
</evidence>
<evidence type="ECO:0000313" key="2">
    <source>
        <dbReference type="EMBL" id="KAE8945309.1"/>
    </source>
</evidence>
<dbReference type="AlphaFoldDB" id="A0A6A3YYW4"/>
<dbReference type="EMBL" id="QXGA01000129">
    <property type="protein sequence ID" value="KAE9151854.1"/>
    <property type="molecule type" value="Genomic_DNA"/>
</dbReference>
<evidence type="ECO:0000313" key="9">
    <source>
        <dbReference type="EMBL" id="KAE9249005.1"/>
    </source>
</evidence>
<dbReference type="Proteomes" id="UP000437068">
    <property type="component" value="Unassembled WGS sequence"/>
</dbReference>
<dbReference type="EMBL" id="QXFY01000130">
    <property type="protein sequence ID" value="KAE9355597.1"/>
    <property type="molecule type" value="Genomic_DNA"/>
</dbReference>
<evidence type="ECO:0000313" key="4">
    <source>
        <dbReference type="EMBL" id="KAE9129830.1"/>
    </source>
</evidence>
<keyword evidence="1" id="KW-0732">Signal</keyword>
<dbReference type="Proteomes" id="UP000488956">
    <property type="component" value="Unassembled WGS sequence"/>
</dbReference>
<evidence type="ECO:0000313" key="16">
    <source>
        <dbReference type="Proteomes" id="UP000440732"/>
    </source>
</evidence>
<dbReference type="EMBL" id="QXGD01000180">
    <property type="protein sequence ID" value="KAE9249005.1"/>
    <property type="molecule type" value="Genomic_DNA"/>
</dbReference>
<evidence type="ECO:0000313" key="11">
    <source>
        <dbReference type="EMBL" id="KAE9355597.1"/>
    </source>
</evidence>
<feature type="signal peptide" evidence="1">
    <location>
        <begin position="1"/>
        <end position="24"/>
    </location>
</feature>
<organism evidence="7 13">
    <name type="scientific">Phytophthora fragariae</name>
    <dbReference type="NCBI Taxonomy" id="53985"/>
    <lineage>
        <taxon>Eukaryota</taxon>
        <taxon>Sar</taxon>
        <taxon>Stramenopiles</taxon>
        <taxon>Oomycota</taxon>
        <taxon>Peronosporomycetes</taxon>
        <taxon>Peronosporales</taxon>
        <taxon>Peronosporaceae</taxon>
        <taxon>Phytophthora</taxon>
    </lineage>
</organism>
<dbReference type="Proteomes" id="UP000476176">
    <property type="component" value="Unassembled WGS sequence"/>
</dbReference>
<evidence type="ECO:0000313" key="19">
    <source>
        <dbReference type="Proteomes" id="UP000476176"/>
    </source>
</evidence>
<dbReference type="Proteomes" id="UP000440732">
    <property type="component" value="Unassembled WGS sequence"/>
</dbReference>
<evidence type="ECO:0000313" key="5">
    <source>
        <dbReference type="EMBL" id="KAE9129909.1"/>
    </source>
</evidence>
<keyword evidence="13" id="KW-1185">Reference proteome</keyword>
<evidence type="ECO:0000313" key="15">
    <source>
        <dbReference type="Proteomes" id="UP000440367"/>
    </source>
</evidence>
<dbReference type="Proteomes" id="UP000429523">
    <property type="component" value="Unassembled WGS sequence"/>
</dbReference>